<dbReference type="GO" id="GO:0005737">
    <property type="term" value="C:cytoplasm"/>
    <property type="evidence" value="ECO:0007669"/>
    <property type="project" value="TreeGrafter"/>
</dbReference>
<dbReference type="InterPro" id="IPR007471">
    <property type="entry name" value="N-end_Aminoacyl_Trfase_N"/>
</dbReference>
<dbReference type="InterPro" id="IPR030700">
    <property type="entry name" value="N-end_Aminoacyl_Trfase"/>
</dbReference>
<gene>
    <name evidence="9" type="ORF">FKW44_022276</name>
</gene>
<evidence type="ECO:0000256" key="6">
    <source>
        <dbReference type="SAM" id="MobiDB-lite"/>
    </source>
</evidence>
<comment type="similarity">
    <text evidence="1 5">Belongs to the R-transferase family.</text>
</comment>
<reference evidence="10" key="1">
    <citation type="submission" date="2021-01" db="EMBL/GenBank/DDBJ databases">
        <title>Caligus Genome Assembly.</title>
        <authorList>
            <person name="Gallardo-Escarate C."/>
        </authorList>
    </citation>
    <scope>NUCLEOTIDE SEQUENCE [LARGE SCALE GENOMIC DNA]</scope>
</reference>
<dbReference type="SUPFAM" id="SSF55729">
    <property type="entry name" value="Acyl-CoA N-acyltransferases (Nat)"/>
    <property type="match status" value="1"/>
</dbReference>
<keyword evidence="2 5" id="KW-0808">Transferase</keyword>
<dbReference type="Pfam" id="PF04376">
    <property type="entry name" value="ATE_N"/>
    <property type="match status" value="1"/>
</dbReference>
<sequence length="405" mass="46177">MSDFTVIKYFGEREGHNCGYCSGDTSNISHGMIAYVLHPEDYKDLIDRGWMRSGKYVYKPTYGKSCCAQYTIRSHAQSFAPTKSQKKVLKKFMAYLRNGKRPPTSSMESNEESSTHPSVNDSAMPDPNRPLPQKAKDIRILNKLSKKASTAFPKPASSSTQNSGVKSLEDFIHEIQSIPNPAHTFSTRLVFRKYQMNIHNYPPDACTMNHMCCFLCQSSLVINEGYGAYHLQYLLDGKIFCVGVVDILPDAVSSDYLYYDPEYSFLSPGTLSALWELGLIRFYYMGFYVHTCPKMRYKGRFSGSQLLCLETFTWFPLEDSLPRLEISKYSRFNPDPEAVDEDLPGDLGKMLVLFRGEAMTMRTILDRKFIQRNGDAADYAKLVGSKLMKRMLLYRESDRDDEATS</sequence>
<keyword evidence="10" id="KW-1185">Reference proteome</keyword>
<comment type="function">
    <text evidence="5">Involved in the post-translational conjugation of arginine to the N-terminal aspartate or glutamate of a protein. This arginylation is required for degradation of the protein via the ubiquitin pathway.</text>
</comment>
<dbReference type="InterPro" id="IPR016181">
    <property type="entry name" value="Acyl_CoA_acyltransferase"/>
</dbReference>
<evidence type="ECO:0000313" key="10">
    <source>
        <dbReference type="Proteomes" id="UP000595437"/>
    </source>
</evidence>
<dbReference type="InterPro" id="IPR007472">
    <property type="entry name" value="N-end_Aminoacyl_Trfase_C"/>
</dbReference>
<accession>A0A7T8JWG4</accession>
<dbReference type="PIRSF" id="PIRSF037207">
    <property type="entry name" value="ATE1_euk"/>
    <property type="match status" value="1"/>
</dbReference>
<evidence type="ECO:0000256" key="5">
    <source>
        <dbReference type="PIRNR" id="PIRNR037207"/>
    </source>
</evidence>
<organism evidence="9 10">
    <name type="scientific">Caligus rogercresseyi</name>
    <name type="common">Sea louse</name>
    <dbReference type="NCBI Taxonomy" id="217165"/>
    <lineage>
        <taxon>Eukaryota</taxon>
        <taxon>Metazoa</taxon>
        <taxon>Ecdysozoa</taxon>
        <taxon>Arthropoda</taxon>
        <taxon>Crustacea</taxon>
        <taxon>Multicrustacea</taxon>
        <taxon>Hexanauplia</taxon>
        <taxon>Copepoda</taxon>
        <taxon>Siphonostomatoida</taxon>
        <taxon>Caligidae</taxon>
        <taxon>Caligus</taxon>
    </lineage>
</organism>
<evidence type="ECO:0000256" key="3">
    <source>
        <dbReference type="ARBA" id="ARBA00022786"/>
    </source>
</evidence>
<dbReference type="OrthoDB" id="74183at2759"/>
<dbReference type="PANTHER" id="PTHR21367:SF1">
    <property type="entry name" value="ARGINYL-TRNA--PROTEIN TRANSFERASE 1"/>
    <property type="match status" value="1"/>
</dbReference>
<evidence type="ECO:0000256" key="1">
    <source>
        <dbReference type="ARBA" id="ARBA00009991"/>
    </source>
</evidence>
<feature type="domain" description="N-end rule aminoacyl transferase C-terminal" evidence="8">
    <location>
        <begin position="190"/>
        <end position="308"/>
    </location>
</feature>
<dbReference type="AlphaFoldDB" id="A0A7T8JWG4"/>
<comment type="catalytic activity">
    <reaction evidence="5">
        <text>an N-terminal L-alpha-aminoacyl-[protein] + L-arginyl-tRNA(Arg) = an N-terminal L-arginyl-L-aminoacyl-[protein] + tRNA(Arg) + H(+)</text>
        <dbReference type="Rhea" id="RHEA:10208"/>
        <dbReference type="Rhea" id="RHEA-COMP:9658"/>
        <dbReference type="Rhea" id="RHEA-COMP:9673"/>
        <dbReference type="Rhea" id="RHEA-COMP:10636"/>
        <dbReference type="Rhea" id="RHEA-COMP:10638"/>
        <dbReference type="ChEBI" id="CHEBI:15378"/>
        <dbReference type="ChEBI" id="CHEBI:78442"/>
        <dbReference type="ChEBI" id="CHEBI:78513"/>
        <dbReference type="ChEBI" id="CHEBI:78597"/>
        <dbReference type="ChEBI" id="CHEBI:83562"/>
        <dbReference type="EC" id="2.3.2.8"/>
    </reaction>
</comment>
<evidence type="ECO:0000313" key="9">
    <source>
        <dbReference type="EMBL" id="QQP36999.1"/>
    </source>
</evidence>
<protein>
    <recommendedName>
        <fullName evidence="5">Arginyl-tRNA--protein transferase 1</fullName>
        <shortName evidence="5">Arginyltransferase 1</shortName>
        <shortName evidence="5">R-transferase 1</shortName>
        <ecNumber evidence="5">2.3.2.8</ecNumber>
    </recommendedName>
    <alternativeName>
        <fullName evidence="5">Arginine-tRNA--protein transferase 1</fullName>
    </alternativeName>
</protein>
<keyword evidence="4 5" id="KW-0012">Acyltransferase</keyword>
<feature type="region of interest" description="Disordered" evidence="6">
    <location>
        <begin position="98"/>
        <end position="133"/>
    </location>
</feature>
<feature type="domain" description="N-end aminoacyl transferase N-terminal" evidence="7">
    <location>
        <begin position="16"/>
        <end position="87"/>
    </location>
</feature>
<keyword evidence="3 5" id="KW-0833">Ubl conjugation pathway</keyword>
<dbReference type="Proteomes" id="UP000595437">
    <property type="component" value="Chromosome 16"/>
</dbReference>
<dbReference type="InterPro" id="IPR017137">
    <property type="entry name" value="Arg-tRNA-P_Trfase_1_euk"/>
</dbReference>
<evidence type="ECO:0000256" key="4">
    <source>
        <dbReference type="ARBA" id="ARBA00023315"/>
    </source>
</evidence>
<dbReference type="EMBL" id="CP045905">
    <property type="protein sequence ID" value="QQP36999.1"/>
    <property type="molecule type" value="Genomic_DNA"/>
</dbReference>
<proteinExistence type="inferred from homology"/>
<dbReference type="GO" id="GO:0004057">
    <property type="term" value="F:arginyl-tRNA--protein transferase activity"/>
    <property type="evidence" value="ECO:0007669"/>
    <property type="project" value="UniProtKB-EC"/>
</dbReference>
<dbReference type="Pfam" id="PF04377">
    <property type="entry name" value="ATE_C"/>
    <property type="match status" value="1"/>
</dbReference>
<dbReference type="EC" id="2.3.2.8" evidence="5"/>
<evidence type="ECO:0000259" key="7">
    <source>
        <dbReference type="Pfam" id="PF04376"/>
    </source>
</evidence>
<evidence type="ECO:0000259" key="8">
    <source>
        <dbReference type="Pfam" id="PF04377"/>
    </source>
</evidence>
<dbReference type="PANTHER" id="PTHR21367">
    <property type="entry name" value="ARGININE-TRNA-PROTEIN TRANSFERASE 1"/>
    <property type="match status" value="1"/>
</dbReference>
<evidence type="ECO:0000256" key="2">
    <source>
        <dbReference type="ARBA" id="ARBA00022679"/>
    </source>
</evidence>
<name>A0A7T8JWG4_CALRO</name>